<feature type="transmembrane region" description="Helical" evidence="9">
    <location>
        <begin position="93"/>
        <end position="110"/>
    </location>
</feature>
<evidence type="ECO:0000256" key="4">
    <source>
        <dbReference type="ARBA" id="ARBA00022475"/>
    </source>
</evidence>
<dbReference type="CDD" id="cd06261">
    <property type="entry name" value="TM_PBP2"/>
    <property type="match status" value="1"/>
</dbReference>
<dbReference type="RefSeq" id="WP_114580569.1">
    <property type="nucleotide sequence ID" value="NZ_QPMH01000002.1"/>
</dbReference>
<evidence type="ECO:0000256" key="6">
    <source>
        <dbReference type="ARBA" id="ARBA00022692"/>
    </source>
</evidence>
<dbReference type="AlphaFoldDB" id="A0A369TDA9"/>
<evidence type="ECO:0000256" key="1">
    <source>
        <dbReference type="ARBA" id="ARBA00004429"/>
    </source>
</evidence>
<comment type="similarity">
    <text evidence="2">Belongs to the binding-protein-dependent transport system permease family. HisMQ subfamily.</text>
</comment>
<comment type="caution">
    <text evidence="11">The sequence shown here is derived from an EMBL/GenBank/DDBJ whole genome shotgun (WGS) entry which is preliminary data.</text>
</comment>
<feature type="transmembrane region" description="Helical" evidence="9">
    <location>
        <begin position="194"/>
        <end position="214"/>
    </location>
</feature>
<feature type="transmembrane region" description="Helical" evidence="9">
    <location>
        <begin position="20"/>
        <end position="41"/>
    </location>
</feature>
<keyword evidence="6 9" id="KW-0812">Transmembrane</keyword>
<comment type="subcellular location">
    <subcellularLocation>
        <location evidence="1">Cell inner membrane</location>
        <topology evidence="1">Multi-pass membrane protein</topology>
    </subcellularLocation>
    <subcellularLocation>
        <location evidence="9">Cell membrane</location>
        <topology evidence="9">Multi-pass membrane protein</topology>
    </subcellularLocation>
</comment>
<evidence type="ECO:0000313" key="11">
    <source>
        <dbReference type="EMBL" id="RDD63313.1"/>
    </source>
</evidence>
<dbReference type="PROSITE" id="PS50928">
    <property type="entry name" value="ABC_TM1"/>
    <property type="match status" value="1"/>
</dbReference>
<dbReference type="NCBIfam" id="TIGR01726">
    <property type="entry name" value="HEQRo_perm_3TM"/>
    <property type="match status" value="1"/>
</dbReference>
<evidence type="ECO:0000256" key="9">
    <source>
        <dbReference type="RuleBase" id="RU363032"/>
    </source>
</evidence>
<feature type="transmembrane region" description="Helical" evidence="9">
    <location>
        <begin position="152"/>
        <end position="174"/>
    </location>
</feature>
<evidence type="ECO:0000256" key="7">
    <source>
        <dbReference type="ARBA" id="ARBA00022989"/>
    </source>
</evidence>
<dbReference type="Proteomes" id="UP000253941">
    <property type="component" value="Unassembled WGS sequence"/>
</dbReference>
<evidence type="ECO:0000256" key="2">
    <source>
        <dbReference type="ARBA" id="ARBA00010072"/>
    </source>
</evidence>
<keyword evidence="7 9" id="KW-1133">Transmembrane helix</keyword>
<proteinExistence type="inferred from homology"/>
<keyword evidence="4" id="KW-1003">Cell membrane</keyword>
<feature type="transmembrane region" description="Helical" evidence="9">
    <location>
        <begin position="53"/>
        <end position="73"/>
    </location>
</feature>
<name>A0A369TDA9_9PROT</name>
<sequence length="229" mass="25166">MIDLKGYGPFLLDGFRLTVMVGVTSMAVAVLLGLLGAWAKLSHSRSVRAIAEVYTTVVRGVPELVLILLVYYGVPTLVQDLLAGFGFEVRVDLNPFLAGVLTIGFIYGAFSTEVFRGAYLAVPKGQIEAARACGMSRALMVRRVLLPQMWRYALPGLGNVWMVLLKATALISVIELHELMRAAQVAAQATRLPFTFFFIAALMYLALTIVSMLVQQRLETWANRGVRRA</sequence>
<dbReference type="Pfam" id="PF00528">
    <property type="entry name" value="BPD_transp_1"/>
    <property type="match status" value="1"/>
</dbReference>
<keyword evidence="5" id="KW-0997">Cell inner membrane</keyword>
<reference evidence="11 12" key="1">
    <citation type="submission" date="2018-07" db="EMBL/GenBank/DDBJ databases">
        <title>Venubactetium sediminum gen. nov., sp. nov., isolated from a marine solar saltern.</title>
        <authorList>
            <person name="Wang S."/>
        </authorList>
    </citation>
    <scope>NUCLEOTIDE SEQUENCE [LARGE SCALE GENOMIC DNA]</scope>
    <source>
        <strain evidence="11 12">WD2A32</strain>
    </source>
</reference>
<protein>
    <submittedName>
        <fullName evidence="11">ABC transporter permease subunit</fullName>
    </submittedName>
</protein>
<organism evidence="11 12">
    <name type="scientific">Ferruginivarius sediminum</name>
    <dbReference type="NCBI Taxonomy" id="2661937"/>
    <lineage>
        <taxon>Bacteria</taxon>
        <taxon>Pseudomonadati</taxon>
        <taxon>Pseudomonadota</taxon>
        <taxon>Alphaproteobacteria</taxon>
        <taxon>Rhodospirillales</taxon>
        <taxon>Rhodospirillaceae</taxon>
        <taxon>Ferruginivarius</taxon>
    </lineage>
</organism>
<keyword evidence="3 9" id="KW-0813">Transport</keyword>
<dbReference type="InterPro" id="IPR010065">
    <property type="entry name" value="AA_ABC_transptr_permease_3TM"/>
</dbReference>
<evidence type="ECO:0000313" key="12">
    <source>
        <dbReference type="Proteomes" id="UP000253941"/>
    </source>
</evidence>
<dbReference type="EMBL" id="QPMH01000002">
    <property type="protein sequence ID" value="RDD63313.1"/>
    <property type="molecule type" value="Genomic_DNA"/>
</dbReference>
<dbReference type="GO" id="GO:0022857">
    <property type="term" value="F:transmembrane transporter activity"/>
    <property type="evidence" value="ECO:0007669"/>
    <property type="project" value="InterPro"/>
</dbReference>
<keyword evidence="8 9" id="KW-0472">Membrane</keyword>
<dbReference type="GO" id="GO:0043190">
    <property type="term" value="C:ATP-binding cassette (ABC) transporter complex"/>
    <property type="evidence" value="ECO:0007669"/>
    <property type="project" value="InterPro"/>
</dbReference>
<dbReference type="InterPro" id="IPR035906">
    <property type="entry name" value="MetI-like_sf"/>
</dbReference>
<dbReference type="PANTHER" id="PTHR30133">
    <property type="entry name" value="CATIONIC AMINO ACID TRANSPORTER, MEMBRANE COMPONENT"/>
    <property type="match status" value="1"/>
</dbReference>
<feature type="domain" description="ABC transmembrane type-1" evidence="10">
    <location>
        <begin position="15"/>
        <end position="215"/>
    </location>
</feature>
<evidence type="ECO:0000259" key="10">
    <source>
        <dbReference type="PROSITE" id="PS50928"/>
    </source>
</evidence>
<keyword evidence="12" id="KW-1185">Reference proteome</keyword>
<dbReference type="InterPro" id="IPR000515">
    <property type="entry name" value="MetI-like"/>
</dbReference>
<gene>
    <name evidence="11" type="ORF">DRB17_02350</name>
</gene>
<evidence type="ECO:0000256" key="5">
    <source>
        <dbReference type="ARBA" id="ARBA00022519"/>
    </source>
</evidence>
<dbReference type="Gene3D" id="1.10.3720.10">
    <property type="entry name" value="MetI-like"/>
    <property type="match status" value="1"/>
</dbReference>
<dbReference type="InterPro" id="IPR051613">
    <property type="entry name" value="ABC_transp_permease_HisMQ"/>
</dbReference>
<dbReference type="SUPFAM" id="SSF161098">
    <property type="entry name" value="MetI-like"/>
    <property type="match status" value="1"/>
</dbReference>
<evidence type="ECO:0000256" key="8">
    <source>
        <dbReference type="ARBA" id="ARBA00023136"/>
    </source>
</evidence>
<evidence type="ECO:0000256" key="3">
    <source>
        <dbReference type="ARBA" id="ARBA00022448"/>
    </source>
</evidence>
<accession>A0A369TDA9</accession>